<organism evidence="2 3">
    <name type="scientific">Xylanibacter ruminicola</name>
    <name type="common">Prevotella ruminicola</name>
    <dbReference type="NCBI Taxonomy" id="839"/>
    <lineage>
        <taxon>Bacteria</taxon>
        <taxon>Pseudomonadati</taxon>
        <taxon>Bacteroidota</taxon>
        <taxon>Bacteroidia</taxon>
        <taxon>Bacteroidales</taxon>
        <taxon>Prevotellaceae</taxon>
        <taxon>Xylanibacter</taxon>
    </lineage>
</organism>
<gene>
    <name evidence="2" type="ORF">SAMN05216354_0387</name>
</gene>
<dbReference type="RefSeq" id="WP_146063059.1">
    <property type="nucleotide sequence ID" value="NZ_FNUV01000001.1"/>
</dbReference>
<evidence type="ECO:0000313" key="2">
    <source>
        <dbReference type="EMBL" id="SEF42871.1"/>
    </source>
</evidence>
<dbReference type="GO" id="GO:0003677">
    <property type="term" value="F:DNA binding"/>
    <property type="evidence" value="ECO:0007669"/>
    <property type="project" value="InterPro"/>
</dbReference>
<feature type="coiled-coil region" evidence="1">
    <location>
        <begin position="81"/>
        <end position="108"/>
    </location>
</feature>
<evidence type="ECO:0000256" key="1">
    <source>
        <dbReference type="SAM" id="Coils"/>
    </source>
</evidence>
<accession>A0A1H5RZC6</accession>
<protein>
    <recommendedName>
        <fullName evidence="4">Helix-turn-helix</fullName>
    </recommendedName>
</protein>
<dbReference type="SUPFAM" id="SSF47413">
    <property type="entry name" value="lambda repressor-like DNA-binding domains"/>
    <property type="match status" value="1"/>
</dbReference>
<dbReference type="AlphaFoldDB" id="A0A1H5RZC6"/>
<dbReference type="Gene3D" id="1.10.260.40">
    <property type="entry name" value="lambda repressor-like DNA-binding domains"/>
    <property type="match status" value="1"/>
</dbReference>
<proteinExistence type="predicted"/>
<dbReference type="CDD" id="cd00093">
    <property type="entry name" value="HTH_XRE"/>
    <property type="match status" value="1"/>
</dbReference>
<keyword evidence="1" id="KW-0175">Coiled coil</keyword>
<reference evidence="2 3" key="1">
    <citation type="submission" date="2016-10" db="EMBL/GenBank/DDBJ databases">
        <authorList>
            <person name="de Groot N.N."/>
        </authorList>
    </citation>
    <scope>NUCLEOTIDE SEQUENCE [LARGE SCALE GENOMIC DNA]</scope>
    <source>
        <strain evidence="2 3">AR32</strain>
    </source>
</reference>
<dbReference type="Proteomes" id="UP000236735">
    <property type="component" value="Unassembled WGS sequence"/>
</dbReference>
<dbReference type="EMBL" id="FNUV01000001">
    <property type="protein sequence ID" value="SEF42871.1"/>
    <property type="molecule type" value="Genomic_DNA"/>
</dbReference>
<evidence type="ECO:0000313" key="3">
    <source>
        <dbReference type="Proteomes" id="UP000236735"/>
    </source>
</evidence>
<name>A0A1H5RZC6_XYLRU</name>
<evidence type="ECO:0008006" key="4">
    <source>
        <dbReference type="Google" id="ProtNLM"/>
    </source>
</evidence>
<dbReference type="InterPro" id="IPR010982">
    <property type="entry name" value="Lambda_DNA-bd_dom_sf"/>
</dbReference>
<sequence length="113" mass="12986">MDQLKSVNDRIKYMIEHEGHTVSSFARKCGVADSTIRSYMTEGRKPNYDLIVTMIKAINQPWCDANWLVMGGQSASENQDAKKLLKIVAEQQRTIEEQRKRIDALTDKLLEDK</sequence>
<dbReference type="InterPro" id="IPR001387">
    <property type="entry name" value="Cro/C1-type_HTH"/>
</dbReference>